<gene>
    <name evidence="7" type="ORF">J42TS3_51750</name>
</gene>
<evidence type="ECO:0000256" key="4">
    <source>
        <dbReference type="ARBA" id="ARBA00022989"/>
    </source>
</evidence>
<dbReference type="EMBL" id="BOSL01000032">
    <property type="protein sequence ID" value="GIP56140.1"/>
    <property type="molecule type" value="Genomic_DNA"/>
</dbReference>
<feature type="transmembrane region" description="Helical" evidence="6">
    <location>
        <begin position="112"/>
        <end position="135"/>
    </location>
</feature>
<accession>A0ABQ4ML30</accession>
<dbReference type="PANTHER" id="PTHR30086">
    <property type="entry name" value="ARGININE EXPORTER PROTEIN ARGO"/>
    <property type="match status" value="1"/>
</dbReference>
<keyword evidence="5 6" id="KW-0472">Membrane</keyword>
<comment type="subcellular location">
    <subcellularLocation>
        <location evidence="1">Cell membrane</location>
        <topology evidence="1">Multi-pass membrane protein</topology>
    </subcellularLocation>
</comment>
<evidence type="ECO:0000256" key="6">
    <source>
        <dbReference type="SAM" id="Phobius"/>
    </source>
</evidence>
<proteinExistence type="predicted"/>
<evidence type="ECO:0000256" key="2">
    <source>
        <dbReference type="ARBA" id="ARBA00022475"/>
    </source>
</evidence>
<keyword evidence="4 6" id="KW-1133">Transmembrane helix</keyword>
<feature type="transmembrane region" description="Helical" evidence="6">
    <location>
        <begin position="147"/>
        <end position="166"/>
    </location>
</feature>
<evidence type="ECO:0000256" key="5">
    <source>
        <dbReference type="ARBA" id="ARBA00023136"/>
    </source>
</evidence>
<feature type="transmembrane region" description="Helical" evidence="6">
    <location>
        <begin position="6"/>
        <end position="28"/>
    </location>
</feature>
<evidence type="ECO:0000256" key="3">
    <source>
        <dbReference type="ARBA" id="ARBA00022692"/>
    </source>
</evidence>
<sequence length="207" mass="22285">MMGIAFIHGLVLAFGLILPLGVQNIFILNQGAAGRKWTRAWPAVITAALCDTVLILLAVLGVSVIVFTLEWLTLILFTAGAGFMIYMGCSIWKSTPVKGMEETAGLTAKKQVMFAMSVSLLNPHAIMDTIGVIGASSLSYEGNAKTGFTLAVILTSWIWFFALSLAGRIVGRVSRSGVLLRRMNQVSAVVVWVMAIFMLLKGTVWSS</sequence>
<dbReference type="Pfam" id="PF01810">
    <property type="entry name" value="LysE"/>
    <property type="match status" value="1"/>
</dbReference>
<dbReference type="Proteomes" id="UP000679992">
    <property type="component" value="Unassembled WGS sequence"/>
</dbReference>
<comment type="caution">
    <text evidence="7">The sequence shown here is derived from an EMBL/GenBank/DDBJ whole genome shotgun (WGS) entry which is preliminary data.</text>
</comment>
<reference evidence="7 8" key="1">
    <citation type="submission" date="2021-03" db="EMBL/GenBank/DDBJ databases">
        <title>Antimicrobial resistance genes in bacteria isolated from Japanese honey, and their potential for conferring macrolide and lincosamide resistance in the American foulbrood pathogen Paenibacillus larvae.</title>
        <authorList>
            <person name="Okamoto M."/>
            <person name="Kumagai M."/>
            <person name="Kanamori H."/>
            <person name="Takamatsu D."/>
        </authorList>
    </citation>
    <scope>NUCLEOTIDE SEQUENCE [LARGE SCALE GENOMIC DNA]</scope>
    <source>
        <strain evidence="7 8">J42TS3</strain>
    </source>
</reference>
<evidence type="ECO:0000256" key="1">
    <source>
        <dbReference type="ARBA" id="ARBA00004651"/>
    </source>
</evidence>
<feature type="transmembrane region" description="Helical" evidence="6">
    <location>
        <begin position="40"/>
        <end position="65"/>
    </location>
</feature>
<dbReference type="InterPro" id="IPR001123">
    <property type="entry name" value="LeuE-type"/>
</dbReference>
<keyword evidence="2" id="KW-1003">Cell membrane</keyword>
<evidence type="ECO:0000313" key="7">
    <source>
        <dbReference type="EMBL" id="GIP56140.1"/>
    </source>
</evidence>
<evidence type="ECO:0000313" key="8">
    <source>
        <dbReference type="Proteomes" id="UP000679992"/>
    </source>
</evidence>
<feature type="transmembrane region" description="Helical" evidence="6">
    <location>
        <begin position="71"/>
        <end position="92"/>
    </location>
</feature>
<protein>
    <submittedName>
        <fullName evidence="7">LysE/yggA protein</fullName>
    </submittedName>
</protein>
<name>A0ABQ4ML30_9BACL</name>
<keyword evidence="3 6" id="KW-0812">Transmembrane</keyword>
<feature type="transmembrane region" description="Helical" evidence="6">
    <location>
        <begin position="186"/>
        <end position="205"/>
    </location>
</feature>
<dbReference type="PANTHER" id="PTHR30086:SF20">
    <property type="entry name" value="ARGININE EXPORTER PROTEIN ARGO-RELATED"/>
    <property type="match status" value="1"/>
</dbReference>
<organism evidence="7 8">
    <name type="scientific">Paenibacillus vini</name>
    <dbReference type="NCBI Taxonomy" id="1476024"/>
    <lineage>
        <taxon>Bacteria</taxon>
        <taxon>Bacillati</taxon>
        <taxon>Bacillota</taxon>
        <taxon>Bacilli</taxon>
        <taxon>Bacillales</taxon>
        <taxon>Paenibacillaceae</taxon>
        <taxon>Paenibacillus</taxon>
    </lineage>
</organism>
<keyword evidence="8" id="KW-1185">Reference proteome</keyword>